<dbReference type="EC" id="1.1.1.219" evidence="5"/>
<dbReference type="PANTHER" id="PTHR10366">
    <property type="entry name" value="NAD DEPENDENT EPIMERASE/DEHYDRATASE"/>
    <property type="match status" value="1"/>
</dbReference>
<evidence type="ECO:0000256" key="5">
    <source>
        <dbReference type="ARBA" id="ARBA00039057"/>
    </source>
</evidence>
<dbReference type="Gene3D" id="3.40.50.720">
    <property type="entry name" value="NAD(P)-binding Rossmann-like Domain"/>
    <property type="match status" value="1"/>
</dbReference>
<dbReference type="FunFam" id="3.40.50.720:FF:000085">
    <property type="entry name" value="Dihydroflavonol reductase"/>
    <property type="match status" value="1"/>
</dbReference>
<evidence type="ECO:0000256" key="6">
    <source>
        <dbReference type="ARBA" id="ARBA00042087"/>
    </source>
</evidence>
<dbReference type="EMBL" id="SIDB01000004">
    <property type="protein sequence ID" value="KAI3433285.1"/>
    <property type="molecule type" value="Genomic_DNA"/>
</dbReference>
<evidence type="ECO:0000259" key="9">
    <source>
        <dbReference type="Pfam" id="PF01370"/>
    </source>
</evidence>
<dbReference type="GO" id="GO:0009813">
    <property type="term" value="P:flavonoid biosynthetic process"/>
    <property type="evidence" value="ECO:0007669"/>
    <property type="project" value="UniProtKB-KW"/>
</dbReference>
<keyword evidence="11" id="KW-1185">Reference proteome</keyword>
<evidence type="ECO:0000256" key="2">
    <source>
        <dbReference type="ARBA" id="ARBA00023241"/>
    </source>
</evidence>
<keyword evidence="2" id="KW-0284">Flavonoid biosynthesis</keyword>
<name>A0A9D4TTC3_CHLVU</name>
<comment type="caution">
    <text evidence="10">The sequence shown here is derived from an EMBL/GenBank/DDBJ whole genome shotgun (WGS) entry which is preliminary data.</text>
</comment>
<evidence type="ECO:0000256" key="8">
    <source>
        <dbReference type="ARBA" id="ARBA00049132"/>
    </source>
</evidence>
<comment type="catalytic activity">
    <reaction evidence="7">
        <text>(2S)-flavan-4-ol + NADP(+) = (2S)-flavanone + NADPH + H(+)</text>
        <dbReference type="Rhea" id="RHEA:11228"/>
        <dbReference type="ChEBI" id="CHEBI:15378"/>
        <dbReference type="ChEBI" id="CHEBI:15605"/>
        <dbReference type="ChEBI" id="CHEBI:15606"/>
        <dbReference type="ChEBI" id="CHEBI:57783"/>
        <dbReference type="ChEBI" id="CHEBI:58349"/>
        <dbReference type="EC" id="1.1.1.234"/>
    </reaction>
</comment>
<dbReference type="GO" id="GO:0045552">
    <property type="term" value="F:dihydroflavanol 4-reductase activity"/>
    <property type="evidence" value="ECO:0007669"/>
    <property type="project" value="UniProtKB-EC"/>
</dbReference>
<sequence length="323" mass="34965">MTTVAVTGGAGFVATELIHQLLSKGYHVRATVRNKADDTKVAHLTRLAMALPGSLELLEADLLVPGSFDTAFAGCRYIFHCASPFFIEAGDPQAQLVDPAVQGTRNVMEAAAHNKAVVRRVVLTSSCAAIKGNSNPDPPKVGTTYSEADWNETSTLPAEAYWVSKVQAEKAAWELAQQHGLDLVTILPEFIMGPVISTRADATSLGYMKEWVEGKAQDGAPTLADVRDVARAHILAAEHPSATGRYIVANSHSTPPHLISAWLQERFPEHVFGECAVEESKEKVNNWRIQRELGLAITPVKETVLDMATTLVRLGLATPKPRQ</sequence>
<dbReference type="EC" id="1.1.1.234" evidence="4"/>
<organism evidence="10 11">
    <name type="scientific">Chlorella vulgaris</name>
    <name type="common">Green alga</name>
    <dbReference type="NCBI Taxonomy" id="3077"/>
    <lineage>
        <taxon>Eukaryota</taxon>
        <taxon>Viridiplantae</taxon>
        <taxon>Chlorophyta</taxon>
        <taxon>core chlorophytes</taxon>
        <taxon>Trebouxiophyceae</taxon>
        <taxon>Chlorellales</taxon>
        <taxon>Chlorellaceae</taxon>
        <taxon>Chlorella clade</taxon>
        <taxon>Chlorella</taxon>
    </lineage>
</organism>
<dbReference type="AlphaFoldDB" id="A0A9D4TTC3"/>
<evidence type="ECO:0000313" key="10">
    <source>
        <dbReference type="EMBL" id="KAI3433285.1"/>
    </source>
</evidence>
<dbReference type="Proteomes" id="UP001055712">
    <property type="component" value="Unassembled WGS sequence"/>
</dbReference>
<evidence type="ECO:0000256" key="1">
    <source>
        <dbReference type="ARBA" id="ARBA00023002"/>
    </source>
</evidence>
<protein>
    <recommendedName>
        <fullName evidence="6">Flavanone 4-reductase</fullName>
        <ecNumber evidence="5">1.1.1.219</ecNumber>
        <ecNumber evidence="4">1.1.1.234</ecNumber>
    </recommendedName>
</protein>
<dbReference type="PANTHER" id="PTHR10366:SF564">
    <property type="entry name" value="STEROL-4-ALPHA-CARBOXYLATE 3-DEHYDROGENASE, DECARBOXYLATING"/>
    <property type="match status" value="1"/>
</dbReference>
<accession>A0A9D4TTC3</accession>
<comment type="catalytic activity">
    <reaction evidence="8">
        <text>a (2R,3S,4S)-leucoanthocyanidin + NADP(+) = a (2R,3R)-dihydroflavonol + NADPH + H(+)</text>
        <dbReference type="Rhea" id="RHEA:54444"/>
        <dbReference type="ChEBI" id="CHEBI:15378"/>
        <dbReference type="ChEBI" id="CHEBI:57783"/>
        <dbReference type="ChEBI" id="CHEBI:58349"/>
        <dbReference type="ChEBI" id="CHEBI:138176"/>
        <dbReference type="ChEBI" id="CHEBI:138188"/>
        <dbReference type="EC" id="1.1.1.219"/>
    </reaction>
</comment>
<dbReference type="GO" id="GO:0047890">
    <property type="term" value="F:flavanone 4-reductase activity"/>
    <property type="evidence" value="ECO:0007669"/>
    <property type="project" value="UniProtKB-EC"/>
</dbReference>
<gene>
    <name evidence="10" type="ORF">D9Q98_003104</name>
</gene>
<dbReference type="InterPro" id="IPR050425">
    <property type="entry name" value="NAD(P)_dehydrat-like"/>
</dbReference>
<keyword evidence="1" id="KW-0560">Oxidoreductase</keyword>
<dbReference type="InterPro" id="IPR001509">
    <property type="entry name" value="Epimerase_deHydtase"/>
</dbReference>
<dbReference type="SUPFAM" id="SSF51735">
    <property type="entry name" value="NAD(P)-binding Rossmann-fold domains"/>
    <property type="match status" value="1"/>
</dbReference>
<evidence type="ECO:0000313" key="11">
    <source>
        <dbReference type="Proteomes" id="UP001055712"/>
    </source>
</evidence>
<evidence type="ECO:0000256" key="4">
    <source>
        <dbReference type="ARBA" id="ARBA00039055"/>
    </source>
</evidence>
<reference evidence="10" key="1">
    <citation type="journal article" date="2019" name="Plant J.">
        <title>Chlorella vulgaris genome assembly and annotation reveals the molecular basis for metabolic acclimation to high light conditions.</title>
        <authorList>
            <person name="Cecchin M."/>
            <person name="Marcolungo L."/>
            <person name="Rossato M."/>
            <person name="Girolomoni L."/>
            <person name="Cosentino E."/>
            <person name="Cuine S."/>
            <person name="Li-Beisson Y."/>
            <person name="Delledonne M."/>
            <person name="Ballottari M."/>
        </authorList>
    </citation>
    <scope>NUCLEOTIDE SEQUENCE</scope>
    <source>
        <strain evidence="10">211/11P</strain>
    </source>
</reference>
<dbReference type="OrthoDB" id="2735536at2759"/>
<feature type="domain" description="NAD-dependent epimerase/dehydratase" evidence="9">
    <location>
        <begin position="4"/>
        <end position="244"/>
    </location>
</feature>
<evidence type="ECO:0000256" key="3">
    <source>
        <dbReference type="ARBA" id="ARBA00023445"/>
    </source>
</evidence>
<dbReference type="InterPro" id="IPR036291">
    <property type="entry name" value="NAD(P)-bd_dom_sf"/>
</dbReference>
<comment type="similarity">
    <text evidence="3">Belongs to the NAD(P)-dependent epimerase/dehydratase family. Dihydroflavonol-4-reductase subfamily.</text>
</comment>
<evidence type="ECO:0000256" key="7">
    <source>
        <dbReference type="ARBA" id="ARBA00048870"/>
    </source>
</evidence>
<reference evidence="10" key="2">
    <citation type="submission" date="2020-11" db="EMBL/GenBank/DDBJ databases">
        <authorList>
            <person name="Cecchin M."/>
            <person name="Marcolungo L."/>
            <person name="Rossato M."/>
            <person name="Girolomoni L."/>
            <person name="Cosentino E."/>
            <person name="Cuine S."/>
            <person name="Li-Beisson Y."/>
            <person name="Delledonne M."/>
            <person name="Ballottari M."/>
        </authorList>
    </citation>
    <scope>NUCLEOTIDE SEQUENCE</scope>
    <source>
        <strain evidence="10">211/11P</strain>
        <tissue evidence="10">Whole cell</tissue>
    </source>
</reference>
<proteinExistence type="inferred from homology"/>
<dbReference type="Pfam" id="PF01370">
    <property type="entry name" value="Epimerase"/>
    <property type="match status" value="1"/>
</dbReference>